<accession>A0A956RRZ2</accession>
<dbReference type="Gene3D" id="1.20.120.520">
    <property type="entry name" value="nmb1532 protein domain like"/>
    <property type="match status" value="1"/>
</dbReference>
<dbReference type="PANTHER" id="PTHR36438:SF1">
    <property type="entry name" value="IRON-SULFUR CLUSTER REPAIR PROTEIN YTFE"/>
    <property type="match status" value="1"/>
</dbReference>
<reference evidence="6" key="2">
    <citation type="journal article" date="2021" name="Microbiome">
        <title>Successional dynamics and alternative stable states in a saline activated sludge microbial community over 9 years.</title>
        <authorList>
            <person name="Wang Y."/>
            <person name="Ye J."/>
            <person name="Ju F."/>
            <person name="Liu L."/>
            <person name="Boyd J.A."/>
            <person name="Deng Y."/>
            <person name="Parks D.H."/>
            <person name="Jiang X."/>
            <person name="Yin X."/>
            <person name="Woodcroft B.J."/>
            <person name="Tyson G.W."/>
            <person name="Hugenholtz P."/>
            <person name="Polz M.F."/>
            <person name="Zhang T."/>
        </authorList>
    </citation>
    <scope>NUCLEOTIDE SEQUENCE</scope>
    <source>
        <strain evidence="6">HKST-UBA01</strain>
    </source>
</reference>
<evidence type="ECO:0000256" key="4">
    <source>
        <dbReference type="ARBA" id="ARBA00023004"/>
    </source>
</evidence>
<dbReference type="EMBL" id="JAGQHR010000593">
    <property type="protein sequence ID" value="MCA9729164.1"/>
    <property type="molecule type" value="Genomic_DNA"/>
</dbReference>
<dbReference type="InterPro" id="IPR012312">
    <property type="entry name" value="Hemerythrin-like"/>
</dbReference>
<protein>
    <submittedName>
        <fullName evidence="6">Iron-sulfur cluster repair di-iron protein</fullName>
    </submittedName>
</protein>
<dbReference type="AlphaFoldDB" id="A0A956RRZ2"/>
<reference evidence="6" key="1">
    <citation type="submission" date="2020-04" db="EMBL/GenBank/DDBJ databases">
        <authorList>
            <person name="Zhang T."/>
        </authorList>
    </citation>
    <scope>NUCLEOTIDE SEQUENCE</scope>
    <source>
        <strain evidence="6">HKST-UBA01</strain>
    </source>
</reference>
<evidence type="ECO:0000259" key="5">
    <source>
        <dbReference type="Pfam" id="PF01814"/>
    </source>
</evidence>
<keyword evidence="4" id="KW-0408">Iron</keyword>
<evidence type="ECO:0000313" key="7">
    <source>
        <dbReference type="Proteomes" id="UP000697710"/>
    </source>
</evidence>
<dbReference type="NCBIfam" id="TIGR03652">
    <property type="entry name" value="FeS_repair_RIC"/>
    <property type="match status" value="1"/>
</dbReference>
<dbReference type="Pfam" id="PF04405">
    <property type="entry name" value="ScdA_N"/>
    <property type="match status" value="1"/>
</dbReference>
<evidence type="ECO:0000313" key="6">
    <source>
        <dbReference type="EMBL" id="MCA9729164.1"/>
    </source>
</evidence>
<gene>
    <name evidence="6" type="primary">ric</name>
    <name evidence="6" type="ORF">KC729_15855</name>
</gene>
<organism evidence="6 7">
    <name type="scientific">Eiseniibacteriota bacterium</name>
    <dbReference type="NCBI Taxonomy" id="2212470"/>
    <lineage>
        <taxon>Bacteria</taxon>
        <taxon>Candidatus Eiseniibacteriota</taxon>
    </lineage>
</organism>
<dbReference type="GO" id="GO:0005737">
    <property type="term" value="C:cytoplasm"/>
    <property type="evidence" value="ECO:0007669"/>
    <property type="project" value="UniProtKB-SubCell"/>
</dbReference>
<comment type="subcellular location">
    <subcellularLocation>
        <location evidence="1">Cytoplasm</location>
    </subcellularLocation>
</comment>
<evidence type="ECO:0000256" key="1">
    <source>
        <dbReference type="ARBA" id="ARBA00004496"/>
    </source>
</evidence>
<comment type="caution">
    <text evidence="6">The sequence shown here is derived from an EMBL/GenBank/DDBJ whole genome shotgun (WGS) entry which is preliminary data.</text>
</comment>
<dbReference type="InterPro" id="IPR019903">
    <property type="entry name" value="RIC_family"/>
</dbReference>
<dbReference type="GO" id="GO:0046872">
    <property type="term" value="F:metal ion binding"/>
    <property type="evidence" value="ECO:0007669"/>
    <property type="project" value="UniProtKB-KW"/>
</dbReference>
<dbReference type="Proteomes" id="UP000697710">
    <property type="component" value="Unassembled WGS sequence"/>
</dbReference>
<keyword evidence="3" id="KW-0479">Metal-binding</keyword>
<name>A0A956RRZ2_UNCEI</name>
<evidence type="ECO:0000256" key="2">
    <source>
        <dbReference type="ARBA" id="ARBA00022490"/>
    </source>
</evidence>
<feature type="domain" description="Hemerythrin-like" evidence="5">
    <location>
        <begin position="83"/>
        <end position="233"/>
    </location>
</feature>
<keyword evidence="2" id="KW-0963">Cytoplasm</keyword>
<sequence length="256" mass="28974">MSEMTDQLVSRLVLDAPHRTIVFEHFEIDFCCNGARSLRDACRARGIDLARVVEAIAAADEAHADIDELPSWLGLRGSALADHIERTHHAYLRAELPTMMELFEKVTVVHRLRHPELVDALRVFQALINDLVPHMESEEHVLFPMIRRLEETGSKGAGAPRIQCASLEHPLRSMEFEHDAVGGTLSELRELLERFEAPEDACPSYRLLLNGLIRLERDLHEHIHKENNLLFPQVRRLMGIPDPGGSSRSAGPMWIP</sequence>
<evidence type="ECO:0000256" key="3">
    <source>
        <dbReference type="ARBA" id="ARBA00022723"/>
    </source>
</evidence>
<dbReference type="PANTHER" id="PTHR36438">
    <property type="entry name" value="IRON-SULFUR CLUSTER REPAIR PROTEIN YTFE"/>
    <property type="match status" value="1"/>
</dbReference>
<proteinExistence type="predicted"/>
<dbReference type="Pfam" id="PF01814">
    <property type="entry name" value="Hemerythrin"/>
    <property type="match status" value="1"/>
</dbReference>